<name>A0AA86R922_9EUKA</name>
<dbReference type="InterPro" id="IPR016024">
    <property type="entry name" value="ARM-type_fold"/>
</dbReference>
<proteinExistence type="predicted"/>
<organism evidence="3">
    <name type="scientific">Hexamita inflata</name>
    <dbReference type="NCBI Taxonomy" id="28002"/>
    <lineage>
        <taxon>Eukaryota</taxon>
        <taxon>Metamonada</taxon>
        <taxon>Diplomonadida</taxon>
        <taxon>Hexamitidae</taxon>
        <taxon>Hexamitinae</taxon>
        <taxon>Hexamita</taxon>
    </lineage>
</organism>
<evidence type="ECO:0000313" key="6">
    <source>
        <dbReference type="Proteomes" id="UP001642409"/>
    </source>
</evidence>
<evidence type="ECO:0000313" key="2">
    <source>
        <dbReference type="EMBL" id="CAI9965601.1"/>
    </source>
</evidence>
<dbReference type="Proteomes" id="UP001642409">
    <property type="component" value="Unassembled WGS sequence"/>
</dbReference>
<protein>
    <submittedName>
        <fullName evidence="3">Uncharacterized protein</fullName>
    </submittedName>
</protein>
<feature type="repeat" description="ARM" evidence="1">
    <location>
        <begin position="565"/>
        <end position="592"/>
    </location>
</feature>
<dbReference type="PANTHER" id="PTHR46241:SF1">
    <property type="entry name" value="OUTER DYNEIN ARM-DOCKING COMPLEX SUBUNIT 2"/>
    <property type="match status" value="1"/>
</dbReference>
<dbReference type="PANTHER" id="PTHR46241">
    <property type="entry name" value="ARMADILLO REPEAT-CONTAINING PROTEIN 4 ARMC4"/>
    <property type="match status" value="1"/>
</dbReference>
<dbReference type="EMBL" id="CAXDID020000324">
    <property type="protein sequence ID" value="CAL6077250.1"/>
    <property type="molecule type" value="Genomic_DNA"/>
</dbReference>
<accession>A0AA86R922</accession>
<dbReference type="EMBL" id="CAXDID020000750">
    <property type="protein sequence ID" value="CAL6112906.1"/>
    <property type="molecule type" value="Genomic_DNA"/>
</dbReference>
<comment type="caution">
    <text evidence="3">The sequence shown here is derived from an EMBL/GenBank/DDBJ whole genome shotgun (WGS) entry which is preliminary data.</text>
</comment>
<evidence type="ECO:0000256" key="1">
    <source>
        <dbReference type="PROSITE-ProRule" id="PRU00259"/>
    </source>
</evidence>
<keyword evidence="6" id="KW-1185">Reference proteome</keyword>
<dbReference type="PROSITE" id="PS50176">
    <property type="entry name" value="ARM_REPEAT"/>
    <property type="match status" value="1"/>
</dbReference>
<dbReference type="InterPro" id="IPR011989">
    <property type="entry name" value="ARM-like"/>
</dbReference>
<gene>
    <name evidence="2" type="ORF">HINF_LOCUS53246</name>
    <name evidence="3" type="ORF">HINF_LOCUS56183</name>
    <name evidence="4" type="ORF">HINF_LOCUS58135</name>
    <name evidence="5" type="ORF">HINF_LOCUS77258</name>
</gene>
<evidence type="ECO:0000313" key="5">
    <source>
        <dbReference type="EMBL" id="CAL6112906.1"/>
    </source>
</evidence>
<evidence type="ECO:0000313" key="4">
    <source>
        <dbReference type="EMBL" id="CAL6077250.1"/>
    </source>
</evidence>
<dbReference type="Gene3D" id="1.25.10.10">
    <property type="entry name" value="Leucine-rich Repeat Variant"/>
    <property type="match status" value="2"/>
</dbReference>
<dbReference type="EMBL" id="CATOUU010001042">
    <property type="protein sequence ID" value="CAI9968538.1"/>
    <property type="molecule type" value="Genomic_DNA"/>
</dbReference>
<sequence>MLSELAHLKKVRLGQSALQSSYQLAVSENIEKKSTIDVDSVQTFKPDMFQEFECVEDQVPSDSENCDSQLIQDEKETVSSHQFTNFVKSAHNTGSLQQQLAFSSITAVDLSSSKLQNIFMANQGVSACFRTISAFVPMKFSTNDRLKFAESGQQVVGTDDIINVLQVISTLTEKSRDVRKMVLQEDAVRICLTLCRIPIQADYKSTTLIRVYALRLLAACLRDASARLYAKRIQASSVIQRLMKESKEDADIITCCQLCIWELFKSKRNRNYLLDQQTLIAQLIQLIAYPYQQINKQVLLQTGNNYLYAPRQDFTLECIIESLNIFSTIPNGRSQILQFNGLAPICALLKPKYTTQLIQKAVKIIANCAQDKGVDSAVRAANGLNDLSNLLKTIDFETQKAVTKTIVSICLTGPYQTSSETVVGDKFNFNEKNAENILKLVECESVQKLVAMIDCDDEVLFSENGQVIVQRVTDDKGKSVLKDGQQTRVLCLEATKALQTLIQCDSGRAALNSQKKLVNAVVRHLTITDTEVLTLTLFCVKNGISHKEHSDKQAQELSKQIDAQNGVARLLSLLKHSDLQVRSAAAGALNSLFVNLNRVTRTARSLGGSFQNIAELLNKNVCDGKGYLDLLDLEQRGWLLGVVSQLGQDKECAKVFSEFGVVKVAVNLLMLQNEIQPKSAYEFYVQQLIKEKAALALAVLANIDDNGSFIADSGVIRVLVQNLQKPSGVQYYNLEPAKDIGCQIQMPTDFGCQNNFLFPLKVFDMPIDLDYTQTSNPYFLTARATSQAMQTISMNRKCALLLRQFGASSGLLTLVGSHDDLSARSAAEALKNIRKAHIKSIEVFGQRIEAEQRISPEEVQETVRFVSVEQEQCISKHSSFVRSYIAKDGEDCEDNEEFLKRSKIKGILGASNNLMDVTAHIHSVIDFDTLGIKAIVKHEKKKEE</sequence>
<evidence type="ECO:0000313" key="3">
    <source>
        <dbReference type="EMBL" id="CAI9968538.1"/>
    </source>
</evidence>
<reference evidence="4 6" key="2">
    <citation type="submission" date="2024-07" db="EMBL/GenBank/DDBJ databases">
        <authorList>
            <person name="Akdeniz Z."/>
        </authorList>
    </citation>
    <scope>NUCLEOTIDE SEQUENCE [LARGE SCALE GENOMIC DNA]</scope>
</reference>
<reference evidence="3" key="1">
    <citation type="submission" date="2023-06" db="EMBL/GenBank/DDBJ databases">
        <authorList>
            <person name="Kurt Z."/>
        </authorList>
    </citation>
    <scope>NUCLEOTIDE SEQUENCE</scope>
</reference>
<dbReference type="SUPFAM" id="SSF48371">
    <property type="entry name" value="ARM repeat"/>
    <property type="match status" value="3"/>
</dbReference>
<dbReference type="AlphaFoldDB" id="A0AA86R922"/>
<dbReference type="EMBL" id="CATOUU010000991">
    <property type="protein sequence ID" value="CAI9965601.1"/>
    <property type="molecule type" value="Genomic_DNA"/>
</dbReference>
<dbReference type="InterPro" id="IPR000225">
    <property type="entry name" value="Armadillo"/>
</dbReference>